<proteinExistence type="predicted"/>
<reference evidence="3 4" key="1">
    <citation type="submission" date="2017-10" db="EMBL/GenBank/DDBJ databases">
        <title>Comparative genomics in systemic dimorphic fungi from Ajellomycetaceae.</title>
        <authorList>
            <person name="Munoz J.F."/>
            <person name="Mcewen J.G."/>
            <person name="Clay O.K."/>
            <person name="Cuomo C.A."/>
        </authorList>
    </citation>
    <scope>NUCLEOTIDE SEQUENCE [LARGE SCALE GENOMIC DNA]</scope>
    <source>
        <strain evidence="3 4">UAMH7299</strain>
    </source>
</reference>
<feature type="chain" id="PRO_5012134667" description="Ubiquitin 3 binding protein But2 C-terminal domain-containing protein" evidence="1">
    <location>
        <begin position="21"/>
        <end position="180"/>
    </location>
</feature>
<keyword evidence="4" id="KW-1185">Reference proteome</keyword>
<evidence type="ECO:0000313" key="4">
    <source>
        <dbReference type="Proteomes" id="UP000224634"/>
    </source>
</evidence>
<evidence type="ECO:0000313" key="3">
    <source>
        <dbReference type="EMBL" id="PGH28256.1"/>
    </source>
</evidence>
<evidence type="ECO:0000256" key="1">
    <source>
        <dbReference type="SAM" id="SignalP"/>
    </source>
</evidence>
<evidence type="ECO:0000259" key="2">
    <source>
        <dbReference type="Pfam" id="PF09792"/>
    </source>
</evidence>
<organism evidence="3 4">
    <name type="scientific">Polytolypa hystricis (strain UAMH7299)</name>
    <dbReference type="NCBI Taxonomy" id="1447883"/>
    <lineage>
        <taxon>Eukaryota</taxon>
        <taxon>Fungi</taxon>
        <taxon>Dikarya</taxon>
        <taxon>Ascomycota</taxon>
        <taxon>Pezizomycotina</taxon>
        <taxon>Eurotiomycetes</taxon>
        <taxon>Eurotiomycetidae</taxon>
        <taxon>Onygenales</taxon>
        <taxon>Onygenales incertae sedis</taxon>
        <taxon>Polytolypa</taxon>
    </lineage>
</organism>
<feature type="domain" description="Ubiquitin 3 binding protein But2 C-terminal" evidence="2">
    <location>
        <begin position="48"/>
        <end position="162"/>
    </location>
</feature>
<dbReference type="OrthoDB" id="5356630at2759"/>
<protein>
    <recommendedName>
        <fullName evidence="2">Ubiquitin 3 binding protein But2 C-terminal domain-containing protein</fullName>
    </recommendedName>
</protein>
<sequence length="180" mass="19469">MKAFTSALLAAILGATTALAAPLIARETSTIYPTVISQYNIWTGAVDFDTQQGLIFKDGREPDKTTLVTFDFPAWTEGKQCTFVFDLDSSATVSGSGLFDVFSSIQPATESTQDWPSGNLRGQHLGRMRAHAPGRATVEFGNQPFDCPTGKTMPTELVGVYDIDHIAWDRDFAGPSIIVS</sequence>
<dbReference type="AlphaFoldDB" id="A0A2B7Z2W8"/>
<keyword evidence="1" id="KW-0732">Signal</keyword>
<dbReference type="EMBL" id="PDNA01000001">
    <property type="protein sequence ID" value="PGH28256.1"/>
    <property type="molecule type" value="Genomic_DNA"/>
</dbReference>
<comment type="caution">
    <text evidence="3">The sequence shown here is derived from an EMBL/GenBank/DDBJ whole genome shotgun (WGS) entry which is preliminary data.</text>
</comment>
<dbReference type="Proteomes" id="UP000224634">
    <property type="component" value="Unassembled WGS sequence"/>
</dbReference>
<feature type="signal peptide" evidence="1">
    <location>
        <begin position="1"/>
        <end position="20"/>
    </location>
</feature>
<dbReference type="InterPro" id="IPR018620">
    <property type="entry name" value="Ubiquitin3-bd_protein_But2_C"/>
</dbReference>
<name>A0A2B7Z2W8_POLH7</name>
<gene>
    <name evidence="3" type="ORF">AJ80_00147</name>
</gene>
<accession>A0A2B7Z2W8</accession>
<dbReference type="Pfam" id="PF09792">
    <property type="entry name" value="But2"/>
    <property type="match status" value="1"/>
</dbReference>